<keyword evidence="3" id="KW-1185">Reference proteome</keyword>
<gene>
    <name evidence="2" type="ORF">GCM10009098_02340</name>
</gene>
<feature type="transmembrane region" description="Helical" evidence="1">
    <location>
        <begin position="37"/>
        <end position="56"/>
    </location>
</feature>
<keyword evidence="1" id="KW-1133">Transmembrane helix</keyword>
<dbReference type="InterPro" id="IPR046168">
    <property type="entry name" value="DUF6170"/>
</dbReference>
<evidence type="ECO:0000256" key="1">
    <source>
        <dbReference type="SAM" id="Phobius"/>
    </source>
</evidence>
<proteinExistence type="predicted"/>
<sequence>MLYLNSRSIPELAGLSFPQRMAVVRKAADNLAVPTKISLNILKLLILVPLFLLIARANGWAIAGYIVLLVVLYPLITRPVTFALCRKDFSRVRSQLYPAEAGKQQ</sequence>
<keyword evidence="1" id="KW-0472">Membrane</keyword>
<reference evidence="2 3" key="1">
    <citation type="journal article" date="2019" name="Int. J. Syst. Evol. Microbiol.">
        <title>The Global Catalogue of Microorganisms (GCM) 10K type strain sequencing project: providing services to taxonomists for standard genome sequencing and annotation.</title>
        <authorList>
            <consortium name="The Broad Institute Genomics Platform"/>
            <consortium name="The Broad Institute Genome Sequencing Center for Infectious Disease"/>
            <person name="Wu L."/>
            <person name="Ma J."/>
        </authorList>
    </citation>
    <scope>NUCLEOTIDE SEQUENCE [LARGE SCALE GENOMIC DNA]</scope>
    <source>
        <strain evidence="2 3">JCM 14331</strain>
    </source>
</reference>
<evidence type="ECO:0000313" key="3">
    <source>
        <dbReference type="Proteomes" id="UP001501169"/>
    </source>
</evidence>
<dbReference type="RefSeq" id="WP_226765827.1">
    <property type="nucleotide sequence ID" value="NZ_BAAAEO010000001.1"/>
</dbReference>
<feature type="transmembrane region" description="Helical" evidence="1">
    <location>
        <begin position="62"/>
        <end position="85"/>
    </location>
</feature>
<name>A0ABN1DA72_9GAMM</name>
<keyword evidence="1" id="KW-0812">Transmembrane</keyword>
<evidence type="ECO:0000313" key="2">
    <source>
        <dbReference type="EMBL" id="GAA0538355.1"/>
    </source>
</evidence>
<comment type="caution">
    <text evidence="2">The sequence shown here is derived from an EMBL/GenBank/DDBJ whole genome shotgun (WGS) entry which is preliminary data.</text>
</comment>
<dbReference type="EMBL" id="BAAAEO010000001">
    <property type="protein sequence ID" value="GAA0538355.1"/>
    <property type="molecule type" value="Genomic_DNA"/>
</dbReference>
<protein>
    <submittedName>
        <fullName evidence="2">Uncharacterized protein</fullName>
    </submittedName>
</protein>
<organism evidence="2 3">
    <name type="scientific">Rheinheimera aquimaris</name>
    <dbReference type="NCBI Taxonomy" id="412437"/>
    <lineage>
        <taxon>Bacteria</taxon>
        <taxon>Pseudomonadati</taxon>
        <taxon>Pseudomonadota</taxon>
        <taxon>Gammaproteobacteria</taxon>
        <taxon>Chromatiales</taxon>
        <taxon>Chromatiaceae</taxon>
        <taxon>Rheinheimera</taxon>
    </lineage>
</organism>
<dbReference type="Pfam" id="PF19667">
    <property type="entry name" value="DUF6170"/>
    <property type="match status" value="1"/>
</dbReference>
<dbReference type="Proteomes" id="UP001501169">
    <property type="component" value="Unassembled WGS sequence"/>
</dbReference>
<accession>A0ABN1DA72</accession>